<proteinExistence type="predicted"/>
<dbReference type="Gene3D" id="1.10.3680.10">
    <property type="entry name" value="TerB-like"/>
    <property type="match status" value="1"/>
</dbReference>
<dbReference type="Pfam" id="PF05099">
    <property type="entry name" value="TerB"/>
    <property type="match status" value="1"/>
</dbReference>
<accession>A0A6L6WLY5</accession>
<feature type="transmembrane region" description="Helical" evidence="1">
    <location>
        <begin position="90"/>
        <end position="111"/>
    </location>
</feature>
<keyword evidence="1" id="KW-0812">Transmembrane</keyword>
<gene>
    <name evidence="3" type="ORF">GO984_19540</name>
</gene>
<dbReference type="InterPro" id="IPR029024">
    <property type="entry name" value="TerB-like"/>
</dbReference>
<dbReference type="InterPro" id="IPR007791">
    <property type="entry name" value="DjlA_N"/>
</dbReference>
<name>A0A6L6WLY5_9RHOB</name>
<dbReference type="SUPFAM" id="SSF158682">
    <property type="entry name" value="TerB-like"/>
    <property type="match status" value="1"/>
</dbReference>
<feature type="transmembrane region" description="Helical" evidence="1">
    <location>
        <begin position="62"/>
        <end position="84"/>
    </location>
</feature>
<evidence type="ECO:0000256" key="1">
    <source>
        <dbReference type="SAM" id="Phobius"/>
    </source>
</evidence>
<dbReference type="CDD" id="cd07177">
    <property type="entry name" value="terB_like"/>
    <property type="match status" value="1"/>
</dbReference>
<organism evidence="3 4">
    <name type="scientific">Parasedimentitalea huanghaiensis</name>
    <dbReference type="NCBI Taxonomy" id="2682100"/>
    <lineage>
        <taxon>Bacteria</taxon>
        <taxon>Pseudomonadati</taxon>
        <taxon>Pseudomonadota</taxon>
        <taxon>Alphaproteobacteria</taxon>
        <taxon>Rhodobacterales</taxon>
        <taxon>Paracoccaceae</taxon>
        <taxon>Parasedimentitalea</taxon>
    </lineage>
</organism>
<sequence length="293" mass="31238">MKLMEHTKAEQIASFDGVNKVVENEERFKARIGAGSSTFSSLRTANVVSELWAVSSAARDGAAAAASAGVASTFFAPTGVWALITGASALTPVGWVIGAAVATGGLSYGVGRLFRSYQVSRVEEIPKFFNTPIDVLGATLVDMVGALALKVASMDGNVDDLEKSAIRSYFSEEWGISNDYALHAIELLEENVRSVRLSEMTEELAEFARTNPDCDFSKIQKGLTEFLHEVAEADGRIDESEELAIEKIVSSFAATNSTTAATKRVLYAPIEAVTSATGWAATKFGFGKKPTDT</sequence>
<feature type="domain" description="Co-chaperone DjlA N-terminal" evidence="2">
    <location>
        <begin position="144"/>
        <end position="257"/>
    </location>
</feature>
<evidence type="ECO:0000313" key="4">
    <source>
        <dbReference type="Proteomes" id="UP000478892"/>
    </source>
</evidence>
<comment type="caution">
    <text evidence="3">The sequence shown here is derived from an EMBL/GenBank/DDBJ whole genome shotgun (WGS) entry which is preliminary data.</text>
</comment>
<protein>
    <recommendedName>
        <fullName evidence="2">Co-chaperone DjlA N-terminal domain-containing protein</fullName>
    </recommendedName>
</protein>
<dbReference type="AlphaFoldDB" id="A0A6L6WLY5"/>
<dbReference type="Proteomes" id="UP000478892">
    <property type="component" value="Unassembled WGS sequence"/>
</dbReference>
<dbReference type="EMBL" id="WQLV01000016">
    <property type="protein sequence ID" value="MVO18019.1"/>
    <property type="molecule type" value="Genomic_DNA"/>
</dbReference>
<evidence type="ECO:0000259" key="2">
    <source>
        <dbReference type="Pfam" id="PF05099"/>
    </source>
</evidence>
<reference evidence="3 4" key="1">
    <citation type="submission" date="2019-12" db="EMBL/GenBank/DDBJ databases">
        <authorList>
            <person name="Zhang Y.-J."/>
        </authorList>
    </citation>
    <scope>NUCLEOTIDE SEQUENCE [LARGE SCALE GENOMIC DNA]</scope>
    <source>
        <strain evidence="3 4">CY05</strain>
    </source>
</reference>
<keyword evidence="1" id="KW-0472">Membrane</keyword>
<evidence type="ECO:0000313" key="3">
    <source>
        <dbReference type="EMBL" id="MVO18019.1"/>
    </source>
</evidence>
<keyword evidence="1" id="KW-1133">Transmembrane helix</keyword>
<keyword evidence="4" id="KW-1185">Reference proteome</keyword>